<dbReference type="PANTHER" id="PTHR37326">
    <property type="entry name" value="BLL3975 PROTEIN"/>
    <property type="match status" value="1"/>
</dbReference>
<evidence type="ECO:0000256" key="4">
    <source>
        <dbReference type="ARBA" id="ARBA00022833"/>
    </source>
</evidence>
<accession>A0ABZ3J782</accession>
<evidence type="ECO:0000256" key="3">
    <source>
        <dbReference type="ARBA" id="ARBA00022801"/>
    </source>
</evidence>
<dbReference type="EMBL" id="CP155571">
    <property type="protein sequence ID" value="XFO73751.1"/>
    <property type="molecule type" value="Genomic_DNA"/>
</dbReference>
<evidence type="ECO:0000259" key="5">
    <source>
        <dbReference type="Pfam" id="PF24827"/>
    </source>
</evidence>
<protein>
    <submittedName>
        <fullName evidence="6">N-alpha-acetyl-L-2,4-diaminobutyric acid deacetylase</fullName>
        <ecNumber evidence="6">3.5.1.125</ecNumber>
    </submittedName>
</protein>
<organism evidence="6 7">
    <name type="scientific">Sporomusa acidovorans (strain ATCC 49682 / DSM 3132 / Mol)</name>
    <dbReference type="NCBI Taxonomy" id="1123286"/>
    <lineage>
        <taxon>Bacteria</taxon>
        <taxon>Bacillati</taxon>
        <taxon>Bacillota</taxon>
        <taxon>Negativicutes</taxon>
        <taxon>Selenomonadales</taxon>
        <taxon>Sporomusaceae</taxon>
        <taxon>Sporomusa</taxon>
    </lineage>
</organism>
<keyword evidence="7" id="KW-1185">Reference proteome</keyword>
<dbReference type="InterPro" id="IPR055438">
    <property type="entry name" value="AstE_AspA_cat"/>
</dbReference>
<dbReference type="Pfam" id="PF24827">
    <property type="entry name" value="AstE_AspA_cat"/>
    <property type="match status" value="1"/>
</dbReference>
<dbReference type="PIRSF" id="PIRSF039012">
    <property type="entry name" value="ASP"/>
    <property type="match status" value="1"/>
</dbReference>
<name>A0ABZ3J782_SPOA4</name>
<keyword evidence="2" id="KW-0479">Metal-binding</keyword>
<evidence type="ECO:0000256" key="2">
    <source>
        <dbReference type="ARBA" id="ARBA00022723"/>
    </source>
</evidence>
<feature type="domain" description="Succinylglutamate desuccinylase/Aspartoacylase catalytic" evidence="5">
    <location>
        <begin position="41"/>
        <end position="239"/>
    </location>
</feature>
<dbReference type="SUPFAM" id="SSF53187">
    <property type="entry name" value="Zn-dependent exopeptidases"/>
    <property type="match status" value="1"/>
</dbReference>
<dbReference type="RefSeq" id="WP_093796064.1">
    <property type="nucleotide sequence ID" value="NZ_CP155571.1"/>
</dbReference>
<evidence type="ECO:0000313" key="6">
    <source>
        <dbReference type="EMBL" id="XFO73751.1"/>
    </source>
</evidence>
<sequence length="336" mass="37443">MEIFGMKVEKGQKTFGNVKVGELANFTDISIPVLVARGSHDGPTLWMTGAVHGDELNGLWGMRKFFWDLDTSKLHGNVVLTPLLNTMAFVDRNKISQVDYLDLDQQFPGNPGGSYTERIAHIVFGEMKKWANYVIDFHTMGHVFSATPYTVSKIVPGAKAETVQAAFKLARAFGVYPNCHLNLAKAGGELPGTTSGSIDILCMQNNIPCFMAEMGAGGRWDEKVIQTILAGIQNAMTHIGLLTGEFKKPDKQLIITGRRFLRSNRGGLVRMAVEPGQFVKKGEKLASIYDFWEEREQLVADKNMFMIATRFEPVVSTGDRMGFVGYEWQEMDWDTD</sequence>
<reference evidence="6" key="1">
    <citation type="submission" date="2024-05" db="EMBL/GenBank/DDBJ databases">
        <title>Isolation and characterization of Sporomusa carbonis sp. nov., a carboxydotrophic hydrogenogen in the genus of Sporomusa isolated from a charcoal burning pile.</title>
        <authorList>
            <person name="Boeer T."/>
            <person name="Rosenbaum F."/>
            <person name="Eysell L."/>
            <person name="Mueller V."/>
            <person name="Daniel R."/>
            <person name="Poehlein A."/>
        </authorList>
    </citation>
    <scope>NUCLEOTIDE SEQUENCE [LARGE SCALE GENOMIC DNA]</scope>
    <source>
        <strain evidence="6">DSM 3132</strain>
    </source>
</reference>
<dbReference type="InterPro" id="IPR043795">
    <property type="entry name" value="N-alpha-Ac-DABA-like"/>
</dbReference>
<dbReference type="Gene3D" id="3.40.630.10">
    <property type="entry name" value="Zn peptidases"/>
    <property type="match status" value="1"/>
</dbReference>
<proteinExistence type="predicted"/>
<keyword evidence="3 6" id="KW-0378">Hydrolase</keyword>
<keyword evidence="4" id="KW-0862">Zinc</keyword>
<dbReference type="GO" id="GO:0016787">
    <property type="term" value="F:hydrolase activity"/>
    <property type="evidence" value="ECO:0007669"/>
    <property type="project" value="UniProtKB-KW"/>
</dbReference>
<evidence type="ECO:0000256" key="1">
    <source>
        <dbReference type="ARBA" id="ARBA00001947"/>
    </source>
</evidence>
<dbReference type="CDD" id="cd06255">
    <property type="entry name" value="M14_ASTE_ASPA-like"/>
    <property type="match status" value="1"/>
</dbReference>
<dbReference type="EC" id="3.5.1.125" evidence="6"/>
<dbReference type="Proteomes" id="UP000216052">
    <property type="component" value="Chromosome"/>
</dbReference>
<evidence type="ECO:0000313" key="7">
    <source>
        <dbReference type="Proteomes" id="UP000216052"/>
    </source>
</evidence>
<dbReference type="InterPro" id="IPR053138">
    <property type="entry name" value="N-alpha-Ac-DABA_deacetylase"/>
</dbReference>
<comment type="cofactor">
    <cofactor evidence="1">
        <name>Zn(2+)</name>
        <dbReference type="ChEBI" id="CHEBI:29105"/>
    </cofactor>
</comment>
<gene>
    <name evidence="6" type="primary">doeB_2</name>
    <name evidence="6" type="ORF">SPACI_038580</name>
</gene>
<dbReference type="PANTHER" id="PTHR37326:SF1">
    <property type="entry name" value="BLL3975 PROTEIN"/>
    <property type="match status" value="1"/>
</dbReference>